<protein>
    <submittedName>
        <fullName evidence="1">Uncharacterized protein</fullName>
    </submittedName>
</protein>
<sequence>MTEMGRSLLIYGLVDYCGQGGNGLDWLRLITDHAEVPPHPPERTGVILTTLLCACGVLVFHPLMTLFKLDLLNTAWGDMNQREVRASRDRCAFILAKLYSRLFISPHDRKPLSFQYCYNQAENTIIESVSYTVREKVSLRVMGGHNEHMYFR</sequence>
<reference evidence="1" key="1">
    <citation type="submission" date="2019-09" db="EMBL/GenBank/DDBJ databases">
        <authorList>
            <person name="Hierweger M.M."/>
            <person name="Koch M.C."/>
            <person name="Rupp M."/>
            <person name="Schmidt-Posthaus H."/>
            <person name="Seuberlich T."/>
        </authorList>
    </citation>
    <scope>NUCLEOTIDE SEQUENCE</scope>
    <source>
        <strain evidence="1">OBLV CH17</strain>
    </source>
</reference>
<organism evidence="1 2">
    <name type="scientific">Oberland virus</name>
    <dbReference type="NCBI Taxonomy" id="2675849"/>
    <lineage>
        <taxon>Viruses</taxon>
        <taxon>Riboviria</taxon>
        <taxon>Orthornavirae</taxon>
        <taxon>Negarnaviricota</taxon>
        <taxon>Haploviricotina</taxon>
        <taxon>Monjiviricetes</taxon>
        <taxon>Mononegavirales</taxon>
        <taxon>Filoviridae</taxon>
        <taxon>Oblavirus</taxon>
        <taxon>Oblavirus percae</taxon>
    </lineage>
</organism>
<name>A0A974MYZ9_9MONO</name>
<dbReference type="Proteomes" id="UP000830451">
    <property type="component" value="Segment"/>
</dbReference>
<dbReference type="KEGG" id="vg:80538673"/>
<accession>A0A974MYZ9</accession>
<proteinExistence type="predicted"/>
<dbReference type="EMBL" id="MN510773">
    <property type="protein sequence ID" value="QOI11493.1"/>
    <property type="molecule type" value="Viral_cRNA"/>
</dbReference>
<evidence type="ECO:0000313" key="2">
    <source>
        <dbReference type="Proteomes" id="UP000830451"/>
    </source>
</evidence>
<keyword evidence="2" id="KW-1185">Reference proteome</keyword>
<dbReference type="RefSeq" id="YP_010800194.1">
    <property type="nucleotide sequence ID" value="NC_076735.1"/>
</dbReference>
<dbReference type="GeneID" id="80538673"/>
<evidence type="ECO:0000313" key="1">
    <source>
        <dbReference type="EMBL" id="QOI11493.1"/>
    </source>
</evidence>